<dbReference type="AlphaFoldDB" id="A0A956LXJ4"/>
<dbReference type="Pfam" id="PF00903">
    <property type="entry name" value="Glyoxalase"/>
    <property type="match status" value="1"/>
</dbReference>
<dbReference type="Gene3D" id="3.10.180.10">
    <property type="entry name" value="2,3-Dihydroxybiphenyl 1,2-Dioxygenase, domain 1"/>
    <property type="match status" value="1"/>
</dbReference>
<accession>A0A956LXJ4</accession>
<organism evidence="2 3">
    <name type="scientific">Eiseniibacteriota bacterium</name>
    <dbReference type="NCBI Taxonomy" id="2212470"/>
    <lineage>
        <taxon>Bacteria</taxon>
        <taxon>Candidatus Eiseniibacteriota</taxon>
    </lineage>
</organism>
<comment type="caution">
    <text evidence="2">The sequence shown here is derived from an EMBL/GenBank/DDBJ whole genome shotgun (WGS) entry which is preliminary data.</text>
</comment>
<evidence type="ECO:0000259" key="1">
    <source>
        <dbReference type="PROSITE" id="PS51819"/>
    </source>
</evidence>
<gene>
    <name evidence="2" type="ORF">KC729_05770</name>
</gene>
<name>A0A956LXJ4_UNCEI</name>
<evidence type="ECO:0000313" key="3">
    <source>
        <dbReference type="Proteomes" id="UP000697710"/>
    </source>
</evidence>
<reference evidence="2" key="2">
    <citation type="journal article" date="2021" name="Microbiome">
        <title>Successional dynamics and alternative stable states in a saline activated sludge microbial community over 9 years.</title>
        <authorList>
            <person name="Wang Y."/>
            <person name="Ye J."/>
            <person name="Ju F."/>
            <person name="Liu L."/>
            <person name="Boyd J.A."/>
            <person name="Deng Y."/>
            <person name="Parks D.H."/>
            <person name="Jiang X."/>
            <person name="Yin X."/>
            <person name="Woodcroft B.J."/>
            <person name="Tyson G.W."/>
            <person name="Hugenholtz P."/>
            <person name="Polz M.F."/>
            <person name="Zhang T."/>
        </authorList>
    </citation>
    <scope>NUCLEOTIDE SEQUENCE</scope>
    <source>
        <strain evidence="2">HKST-UBA01</strain>
    </source>
</reference>
<dbReference type="InterPro" id="IPR037523">
    <property type="entry name" value="VOC_core"/>
</dbReference>
<dbReference type="InterPro" id="IPR051332">
    <property type="entry name" value="Fosfomycin_Res_Enzymes"/>
</dbReference>
<dbReference type="PANTHER" id="PTHR36113">
    <property type="entry name" value="LYASE, PUTATIVE-RELATED-RELATED"/>
    <property type="match status" value="1"/>
</dbReference>
<proteinExistence type="predicted"/>
<dbReference type="PROSITE" id="PS51819">
    <property type="entry name" value="VOC"/>
    <property type="match status" value="1"/>
</dbReference>
<dbReference type="CDD" id="cd06587">
    <property type="entry name" value="VOC"/>
    <property type="match status" value="1"/>
</dbReference>
<dbReference type="PANTHER" id="PTHR36113:SF3">
    <property type="entry name" value="SLL5075 PROTEIN"/>
    <property type="match status" value="1"/>
</dbReference>
<dbReference type="InterPro" id="IPR004360">
    <property type="entry name" value="Glyas_Fos-R_dOase_dom"/>
</dbReference>
<dbReference type="Proteomes" id="UP000697710">
    <property type="component" value="Unassembled WGS sequence"/>
</dbReference>
<dbReference type="InterPro" id="IPR029068">
    <property type="entry name" value="Glyas_Bleomycin-R_OHBP_Dase"/>
</dbReference>
<dbReference type="EMBL" id="JAGQHR010000121">
    <property type="protein sequence ID" value="MCA9727173.1"/>
    <property type="molecule type" value="Genomic_DNA"/>
</dbReference>
<evidence type="ECO:0000313" key="2">
    <source>
        <dbReference type="EMBL" id="MCA9727173.1"/>
    </source>
</evidence>
<feature type="domain" description="VOC" evidence="1">
    <location>
        <begin position="5"/>
        <end position="127"/>
    </location>
</feature>
<reference evidence="2" key="1">
    <citation type="submission" date="2020-04" db="EMBL/GenBank/DDBJ databases">
        <authorList>
            <person name="Zhang T."/>
        </authorList>
    </citation>
    <scope>NUCLEOTIDE SEQUENCE</scope>
    <source>
        <strain evidence="2">HKST-UBA01</strain>
    </source>
</reference>
<sequence>MVDVGLTHVALPVTDAARSLEFYAKYAHMQVVHRRRSAETGHEVLWVSDRTRPFVIVLMEVETRIAPLLPSGHLGVGCRSRGEVDRLCAEAERDGCLLAKAVDAGMPVGYFALLRDPDGHTLELAHGQEVGLAVAREGAAGSNGES</sequence>
<dbReference type="SUPFAM" id="SSF54593">
    <property type="entry name" value="Glyoxalase/Bleomycin resistance protein/Dihydroxybiphenyl dioxygenase"/>
    <property type="match status" value="1"/>
</dbReference>
<protein>
    <submittedName>
        <fullName evidence="2">VOC family protein</fullName>
    </submittedName>
</protein>